<dbReference type="InterPro" id="IPR015422">
    <property type="entry name" value="PyrdxlP-dep_Trfase_small"/>
</dbReference>
<reference evidence="7" key="2">
    <citation type="submission" date="2021-04" db="EMBL/GenBank/DDBJ databases">
        <authorList>
            <person name="Gilroy R."/>
        </authorList>
    </citation>
    <scope>NUCLEOTIDE SEQUENCE</scope>
    <source>
        <strain evidence="7">ChiBcec16_6824</strain>
    </source>
</reference>
<dbReference type="Gene3D" id="3.40.640.10">
    <property type="entry name" value="Type I PLP-dependent aspartate aminotransferase-like (Major domain)"/>
    <property type="match status" value="1"/>
</dbReference>
<dbReference type="NCBIfam" id="TIGR01977">
    <property type="entry name" value="am_tr_V_EF2568"/>
    <property type="match status" value="1"/>
</dbReference>
<keyword evidence="7" id="KW-0808">Transferase</keyword>
<dbReference type="InterPro" id="IPR010969">
    <property type="entry name" value="Cys_dSase-rel_unknwn_funct"/>
</dbReference>
<comment type="caution">
    <text evidence="7">The sequence shown here is derived from an EMBL/GenBank/DDBJ whole genome shotgun (WGS) entry which is preliminary data.</text>
</comment>
<dbReference type="InterPro" id="IPR000192">
    <property type="entry name" value="Aminotrans_V_dom"/>
</dbReference>
<dbReference type="InterPro" id="IPR015421">
    <property type="entry name" value="PyrdxlP-dep_Trfase_major"/>
</dbReference>
<evidence type="ECO:0000256" key="3">
    <source>
        <dbReference type="ARBA" id="ARBA00012239"/>
    </source>
</evidence>
<keyword evidence="4" id="KW-0663">Pyridoxal phosphate</keyword>
<dbReference type="EC" id="2.8.1.7" evidence="3"/>
<evidence type="ECO:0000313" key="8">
    <source>
        <dbReference type="Proteomes" id="UP000823868"/>
    </source>
</evidence>
<dbReference type="GO" id="GO:0008483">
    <property type="term" value="F:transaminase activity"/>
    <property type="evidence" value="ECO:0007669"/>
    <property type="project" value="UniProtKB-KW"/>
</dbReference>
<comment type="similarity">
    <text evidence="2">Belongs to the class-V pyridoxal-phosphate-dependent aminotransferase family. Csd subfamily.</text>
</comment>
<evidence type="ECO:0000313" key="7">
    <source>
        <dbReference type="EMBL" id="HIY21056.1"/>
    </source>
</evidence>
<dbReference type="Pfam" id="PF00266">
    <property type="entry name" value="Aminotran_5"/>
    <property type="match status" value="1"/>
</dbReference>
<keyword evidence="7" id="KW-0032">Aminotransferase</keyword>
<dbReference type="Proteomes" id="UP000823868">
    <property type="component" value="Unassembled WGS sequence"/>
</dbReference>
<protein>
    <recommendedName>
        <fullName evidence="3">cysteine desulfurase</fullName>
        <ecNumber evidence="3">2.8.1.7</ecNumber>
    </recommendedName>
</protein>
<dbReference type="PANTHER" id="PTHR43586">
    <property type="entry name" value="CYSTEINE DESULFURASE"/>
    <property type="match status" value="1"/>
</dbReference>
<dbReference type="Gene3D" id="3.90.1150.10">
    <property type="entry name" value="Aspartate Aminotransferase, domain 1"/>
    <property type="match status" value="1"/>
</dbReference>
<dbReference type="InterPro" id="IPR016454">
    <property type="entry name" value="Cysteine_dSase"/>
</dbReference>
<evidence type="ECO:0000256" key="4">
    <source>
        <dbReference type="ARBA" id="ARBA00022898"/>
    </source>
</evidence>
<dbReference type="PANTHER" id="PTHR43586:SF4">
    <property type="entry name" value="ISOPENICILLIN N EPIMERASE"/>
    <property type="match status" value="1"/>
</dbReference>
<evidence type="ECO:0000256" key="2">
    <source>
        <dbReference type="ARBA" id="ARBA00010447"/>
    </source>
</evidence>
<accession>A0A9D1YAY9</accession>
<evidence type="ECO:0000259" key="6">
    <source>
        <dbReference type="Pfam" id="PF00266"/>
    </source>
</evidence>
<proteinExistence type="inferred from homology"/>
<evidence type="ECO:0000256" key="1">
    <source>
        <dbReference type="ARBA" id="ARBA00001933"/>
    </source>
</evidence>
<dbReference type="PIRSF" id="PIRSF005572">
    <property type="entry name" value="NifS"/>
    <property type="match status" value="1"/>
</dbReference>
<name>A0A9D1YAY9_9FIRM</name>
<dbReference type="InterPro" id="IPR015424">
    <property type="entry name" value="PyrdxlP-dep_Trfase"/>
</dbReference>
<dbReference type="SUPFAM" id="SSF53383">
    <property type="entry name" value="PLP-dependent transferases"/>
    <property type="match status" value="1"/>
</dbReference>
<sequence>MRKVYMDNGATSYPKAPGVGEAMADYIINVGCNVGRGGYEAAYDAASLALETREQVNRLVNGPGARNVIFTPGSTHSLNYLIKGLLKPGDRVVTSPMEHNGVLRPLTQLQAEGVEVDYFPCNDKGELLLDRVEEKLTEHTTAVILTHASNVCGTVMPIGAVGELCAARNIPFLVDGSQTVGAVEIDMKAMHIDGLAFPGHKAVLGPQGIGLMVVTDELAHRLTPLVAGGTGSFSHELNMPDILPDRFEAGTLNLPGIYGLHAALSYLEKEGAALREKEHKVARHLWARMKELEEDGIRVVGTDNLDMHTGVVSIHFLHADDGEMAFRLEQEYGIATRCGLHCAPTAHQTLGTFPQGTVRFSIGPFTTFEEVDYVQGAVEHLLQESQS</sequence>
<comment type="catalytic activity">
    <reaction evidence="5">
        <text>(sulfur carrier)-H + L-cysteine = (sulfur carrier)-SH + L-alanine</text>
        <dbReference type="Rhea" id="RHEA:43892"/>
        <dbReference type="Rhea" id="RHEA-COMP:14737"/>
        <dbReference type="Rhea" id="RHEA-COMP:14739"/>
        <dbReference type="ChEBI" id="CHEBI:29917"/>
        <dbReference type="ChEBI" id="CHEBI:35235"/>
        <dbReference type="ChEBI" id="CHEBI:57972"/>
        <dbReference type="ChEBI" id="CHEBI:64428"/>
        <dbReference type="EC" id="2.8.1.7"/>
    </reaction>
</comment>
<dbReference type="AlphaFoldDB" id="A0A9D1YAY9"/>
<feature type="domain" description="Aminotransferase class V" evidence="6">
    <location>
        <begin position="4"/>
        <end position="374"/>
    </location>
</feature>
<organism evidence="7 8">
    <name type="scientific">Candidatus Flavonifractor merdigallinarum</name>
    <dbReference type="NCBI Taxonomy" id="2838589"/>
    <lineage>
        <taxon>Bacteria</taxon>
        <taxon>Bacillati</taxon>
        <taxon>Bacillota</taxon>
        <taxon>Clostridia</taxon>
        <taxon>Eubacteriales</taxon>
        <taxon>Oscillospiraceae</taxon>
        <taxon>Flavonifractor</taxon>
    </lineage>
</organism>
<dbReference type="GO" id="GO:0031071">
    <property type="term" value="F:cysteine desulfurase activity"/>
    <property type="evidence" value="ECO:0007669"/>
    <property type="project" value="UniProtKB-EC"/>
</dbReference>
<dbReference type="EMBL" id="DXDX01000074">
    <property type="protein sequence ID" value="HIY21056.1"/>
    <property type="molecule type" value="Genomic_DNA"/>
</dbReference>
<evidence type="ECO:0000256" key="5">
    <source>
        <dbReference type="ARBA" id="ARBA00050776"/>
    </source>
</evidence>
<reference evidence="7" key="1">
    <citation type="journal article" date="2021" name="PeerJ">
        <title>Extensive microbial diversity within the chicken gut microbiome revealed by metagenomics and culture.</title>
        <authorList>
            <person name="Gilroy R."/>
            <person name="Ravi A."/>
            <person name="Getino M."/>
            <person name="Pursley I."/>
            <person name="Horton D.L."/>
            <person name="Alikhan N.F."/>
            <person name="Baker D."/>
            <person name="Gharbi K."/>
            <person name="Hall N."/>
            <person name="Watson M."/>
            <person name="Adriaenssens E.M."/>
            <person name="Foster-Nyarko E."/>
            <person name="Jarju S."/>
            <person name="Secka A."/>
            <person name="Antonio M."/>
            <person name="Oren A."/>
            <person name="Chaudhuri R.R."/>
            <person name="La Ragione R."/>
            <person name="Hildebrand F."/>
            <person name="Pallen M.J."/>
        </authorList>
    </citation>
    <scope>NUCLEOTIDE SEQUENCE</scope>
    <source>
        <strain evidence="7">ChiBcec16_6824</strain>
    </source>
</reference>
<comment type="cofactor">
    <cofactor evidence="1">
        <name>pyridoxal 5'-phosphate</name>
        <dbReference type="ChEBI" id="CHEBI:597326"/>
    </cofactor>
</comment>
<gene>
    <name evidence="7" type="ORF">H9841_04025</name>
</gene>